<dbReference type="Proteomes" id="UP000006694">
    <property type="component" value="Chromosome"/>
</dbReference>
<dbReference type="GO" id="GO:0009103">
    <property type="term" value="P:lipopolysaccharide biosynthetic process"/>
    <property type="evidence" value="ECO:0007669"/>
    <property type="project" value="TreeGrafter"/>
</dbReference>
<evidence type="ECO:0000313" key="4">
    <source>
        <dbReference type="EMBL" id="ABQ05540.1"/>
    </source>
</evidence>
<dbReference type="InterPro" id="IPR001296">
    <property type="entry name" value="Glyco_trans_1"/>
</dbReference>
<organism evidence="4 5">
    <name type="scientific">Flavobacterium johnsoniae (strain ATCC 17061 / DSM 2064 / JCM 8514 / BCRC 14874 / CCUG 350202 / NBRC 14942 / NCIMB 11054 / UW101)</name>
    <name type="common">Cytophaga johnsonae</name>
    <dbReference type="NCBI Taxonomy" id="376686"/>
    <lineage>
        <taxon>Bacteria</taxon>
        <taxon>Pseudomonadati</taxon>
        <taxon>Bacteroidota</taxon>
        <taxon>Flavobacteriia</taxon>
        <taxon>Flavobacteriales</taxon>
        <taxon>Flavobacteriaceae</taxon>
        <taxon>Flavobacterium</taxon>
    </lineage>
</organism>
<dbReference type="GO" id="GO:0016757">
    <property type="term" value="F:glycosyltransferase activity"/>
    <property type="evidence" value="ECO:0007669"/>
    <property type="project" value="InterPro"/>
</dbReference>
<dbReference type="CAZy" id="GT4">
    <property type="family name" value="Glycosyltransferase Family 4"/>
</dbReference>
<dbReference type="KEGG" id="fjo:Fjoh_2513"/>
<evidence type="ECO:0000313" key="5">
    <source>
        <dbReference type="Proteomes" id="UP000006694"/>
    </source>
</evidence>
<dbReference type="SUPFAM" id="SSF53756">
    <property type="entry name" value="UDP-Glycosyltransferase/glycogen phosphorylase"/>
    <property type="match status" value="1"/>
</dbReference>
<dbReference type="eggNOG" id="COG0438">
    <property type="taxonomic scope" value="Bacteria"/>
</dbReference>
<gene>
    <name evidence="4" type="ordered locus">Fjoh_2513</name>
</gene>
<protein>
    <submittedName>
        <fullName evidence="4">Candidate alpha-glycosyltransferase Glycosyltransferase family 4</fullName>
    </submittedName>
</protein>
<accession>A5FGX5</accession>
<keyword evidence="5" id="KW-1185">Reference proteome</keyword>
<sequence length="377" mass="43880">MMKIILDSQAFNYQKYGGVSRYYTEIFSILSKKDNLEIITPWFYTRNIYYKESVLYNKTQKQNTFFLELLSKLGISIRKKSKKLNYSRTINRLNSKDTFDVFVPTYYDPYFLNLINGKPFVLTVYDMIHELFPEYFSDADELKKNKLLLIEKAAKIIAVSQNTKKDILTLYPHIDESKIEVIYHGTSIKVNENTEADLPENYILYVGSRSDYKNFKFLADSIKVLLKNNPNLFLVCAGGGKFDKEEIEFIKSLDLEKQILQLDFKEHELGYFYKKAKCFVFPSLYEGFGIPVLESMACECPVVLGNHSSFPEVAGNAGVYFDVNSKDDLRNKIQSLLENEAMRIEFSLKGIEQIKRFTWENAAQQCLDLYKKSVQIN</sequence>
<keyword evidence="1" id="KW-0808">Transferase</keyword>
<evidence type="ECO:0000259" key="2">
    <source>
        <dbReference type="Pfam" id="PF00534"/>
    </source>
</evidence>
<dbReference type="AlphaFoldDB" id="A5FGX5"/>
<reference evidence="4 5" key="1">
    <citation type="journal article" date="2009" name="Appl. Environ. Microbiol.">
        <title>Novel features of the polysaccharide-digesting gliding bacterium Flavobacterium johnsoniae as revealed by genome sequence analysis.</title>
        <authorList>
            <person name="McBride M.J."/>
            <person name="Xie G."/>
            <person name="Martens E.C."/>
            <person name="Lapidus A."/>
            <person name="Henrissat B."/>
            <person name="Rhodes R.G."/>
            <person name="Goltsman E."/>
            <person name="Wang W."/>
            <person name="Xu J."/>
            <person name="Hunnicutt D.W."/>
            <person name="Staroscik A.M."/>
            <person name="Hoover T.R."/>
            <person name="Cheng Y.Q."/>
            <person name="Stein J.L."/>
        </authorList>
    </citation>
    <scope>NUCLEOTIDE SEQUENCE [LARGE SCALE GENOMIC DNA]</scope>
    <source>
        <strain evidence="5">ATCC 17061 / DSM 2064 / JCM 8514 / BCRC 14874 / CCUG 350202 / NBRC 14942 / NCIMB 11054 / UW101</strain>
    </source>
</reference>
<evidence type="ECO:0000259" key="3">
    <source>
        <dbReference type="Pfam" id="PF13439"/>
    </source>
</evidence>
<dbReference type="PANTHER" id="PTHR46401">
    <property type="entry name" value="GLYCOSYLTRANSFERASE WBBK-RELATED"/>
    <property type="match status" value="1"/>
</dbReference>
<dbReference type="GeneID" id="31765420"/>
<dbReference type="InterPro" id="IPR028098">
    <property type="entry name" value="Glyco_trans_4-like_N"/>
</dbReference>
<dbReference type="STRING" id="376686.Fjoh_2513"/>
<dbReference type="Pfam" id="PF00534">
    <property type="entry name" value="Glycos_transf_1"/>
    <property type="match status" value="1"/>
</dbReference>
<proteinExistence type="predicted"/>
<dbReference type="CDD" id="cd03809">
    <property type="entry name" value="GT4_MtfB-like"/>
    <property type="match status" value="1"/>
</dbReference>
<dbReference type="Gene3D" id="3.40.50.2000">
    <property type="entry name" value="Glycogen Phosphorylase B"/>
    <property type="match status" value="2"/>
</dbReference>
<feature type="domain" description="Glycosyltransferase subfamily 4-like N-terminal" evidence="3">
    <location>
        <begin position="17"/>
        <end position="186"/>
    </location>
</feature>
<dbReference type="HOGENOM" id="CLU_009583_27_0_10"/>
<dbReference type="Pfam" id="PF13439">
    <property type="entry name" value="Glyco_transf_4"/>
    <property type="match status" value="1"/>
</dbReference>
<dbReference type="PANTHER" id="PTHR46401:SF2">
    <property type="entry name" value="GLYCOSYLTRANSFERASE WBBK-RELATED"/>
    <property type="match status" value="1"/>
</dbReference>
<evidence type="ECO:0000256" key="1">
    <source>
        <dbReference type="ARBA" id="ARBA00022679"/>
    </source>
</evidence>
<dbReference type="EMBL" id="CP000685">
    <property type="protein sequence ID" value="ABQ05540.1"/>
    <property type="molecule type" value="Genomic_DNA"/>
</dbReference>
<dbReference type="RefSeq" id="WP_012024579.1">
    <property type="nucleotide sequence ID" value="NC_009441.1"/>
</dbReference>
<feature type="domain" description="Glycosyl transferase family 1" evidence="2">
    <location>
        <begin position="194"/>
        <end position="347"/>
    </location>
</feature>
<name>A5FGX5_FLAJ1</name>